<dbReference type="SMART" id="SM00651">
    <property type="entry name" value="Sm"/>
    <property type="match status" value="1"/>
</dbReference>
<dbReference type="PANTHER" id="PTHR15588">
    <property type="entry name" value="LSM1"/>
    <property type="match status" value="1"/>
</dbReference>
<dbReference type="SUPFAM" id="SSF50182">
    <property type="entry name" value="Sm-like ribonucleoproteins"/>
    <property type="match status" value="1"/>
</dbReference>
<dbReference type="CDD" id="cd01727">
    <property type="entry name" value="LSm8"/>
    <property type="match status" value="1"/>
</dbReference>
<comment type="subcellular location">
    <subcellularLocation>
        <location evidence="1 7">Nucleus</location>
    </subcellularLocation>
</comment>
<reference evidence="10 11" key="1">
    <citation type="submission" date="2020-10" db="EMBL/GenBank/DDBJ databases">
        <title>The Coptis chinensis genome and diversification of protoberbering-type alkaloids.</title>
        <authorList>
            <person name="Wang B."/>
            <person name="Shu S."/>
            <person name="Song C."/>
            <person name="Liu Y."/>
        </authorList>
    </citation>
    <scope>NUCLEOTIDE SEQUENCE [LARGE SCALE GENOMIC DNA]</scope>
    <source>
        <strain evidence="10">HL-2020</strain>
        <tissue evidence="10">Leaf</tissue>
    </source>
</reference>
<dbReference type="EMBL" id="JADFTS010000002">
    <property type="protein sequence ID" value="KAF9619231.1"/>
    <property type="molecule type" value="Genomic_DNA"/>
</dbReference>
<keyword evidence="5 7" id="KW-0539">Nucleus</keyword>
<evidence type="ECO:0000256" key="6">
    <source>
        <dbReference type="ARBA" id="ARBA00023274"/>
    </source>
</evidence>
<dbReference type="InterPro" id="IPR001163">
    <property type="entry name" value="Sm_dom_euk/arc"/>
</dbReference>
<organism evidence="10 11">
    <name type="scientific">Coptis chinensis</name>
    <dbReference type="NCBI Taxonomy" id="261450"/>
    <lineage>
        <taxon>Eukaryota</taxon>
        <taxon>Viridiplantae</taxon>
        <taxon>Streptophyta</taxon>
        <taxon>Embryophyta</taxon>
        <taxon>Tracheophyta</taxon>
        <taxon>Spermatophyta</taxon>
        <taxon>Magnoliopsida</taxon>
        <taxon>Ranunculales</taxon>
        <taxon>Ranunculaceae</taxon>
        <taxon>Coptidoideae</taxon>
        <taxon>Coptis</taxon>
    </lineage>
</organism>
<dbReference type="GO" id="GO:0046540">
    <property type="term" value="C:U4/U6 x U5 tri-snRNP complex"/>
    <property type="evidence" value="ECO:0007669"/>
    <property type="project" value="UniProtKB-UniRule"/>
</dbReference>
<dbReference type="GO" id="GO:0003729">
    <property type="term" value="F:mRNA binding"/>
    <property type="evidence" value="ECO:0007669"/>
    <property type="project" value="TreeGrafter"/>
</dbReference>
<comment type="subunit">
    <text evidence="7">LSm subunits form a heteromer with a doughnut shape.</text>
</comment>
<dbReference type="InterPro" id="IPR034103">
    <property type="entry name" value="Lsm8"/>
</dbReference>
<dbReference type="GO" id="GO:0005688">
    <property type="term" value="C:U6 snRNP"/>
    <property type="evidence" value="ECO:0007669"/>
    <property type="project" value="UniProtKB-UniRule"/>
</dbReference>
<evidence type="ECO:0000256" key="1">
    <source>
        <dbReference type="ARBA" id="ARBA00004123"/>
    </source>
</evidence>
<evidence type="ECO:0000313" key="11">
    <source>
        <dbReference type="Proteomes" id="UP000631114"/>
    </source>
</evidence>
<evidence type="ECO:0000259" key="9">
    <source>
        <dbReference type="SMART" id="SM00651"/>
    </source>
</evidence>
<dbReference type="Pfam" id="PF01423">
    <property type="entry name" value="LSM"/>
    <property type="match status" value="1"/>
</dbReference>
<keyword evidence="6 7" id="KW-0687">Ribonucleoprotein</keyword>
<evidence type="ECO:0000313" key="10">
    <source>
        <dbReference type="EMBL" id="KAF9619231.1"/>
    </source>
</evidence>
<gene>
    <name evidence="7" type="primary">LSM8</name>
    <name evidence="10" type="ORF">IFM89_005785</name>
</gene>
<dbReference type="AlphaFoldDB" id="A0A835IJU7"/>
<evidence type="ECO:0000256" key="4">
    <source>
        <dbReference type="ARBA" id="ARBA00023187"/>
    </source>
</evidence>
<dbReference type="OrthoDB" id="10263346at2759"/>
<name>A0A835IJU7_9MAGN</name>
<feature type="domain" description="Sm" evidence="9">
    <location>
        <begin position="60"/>
        <end position="165"/>
    </location>
</feature>
<evidence type="ECO:0000256" key="7">
    <source>
        <dbReference type="RuleBase" id="RU365048"/>
    </source>
</evidence>
<protein>
    <recommendedName>
        <fullName evidence="7">U6 snRNA-associated Sm-like protein LSm8</fullName>
    </recommendedName>
</protein>
<evidence type="ECO:0000256" key="5">
    <source>
        <dbReference type="ARBA" id="ARBA00023242"/>
    </source>
</evidence>
<evidence type="ECO:0000256" key="2">
    <source>
        <dbReference type="ARBA" id="ARBA00022728"/>
    </source>
</evidence>
<comment type="function">
    <text evidence="7">Plays role in pre-mRNA splicing as component of the U4/U6-U5 tri-snRNP complex that is involved in spliceosome assembly, and as component of the precatalytic spliceosome (spliceosome B complex). The heptameric LSM2-8 complex binds specifically to the 3'-terminal U-tract of U6 snRNA.</text>
</comment>
<sequence>MDDDNDPTELGYESDLNNMDAPPSTDNSHNTKAKRQGVTAIVVNNSCLCIPEFPMTNGGPGLESLVDQQISIITNDGRNIVGVLKGFDQETNIILDESYERVYSTMKQFPLPISTPQQFNNSSGFSVFSSAIHSLLKQIGSEEVLVILPQLDLLLSRSFITSQSLLESNWTREGPDCFAPT</sequence>
<evidence type="ECO:0000256" key="8">
    <source>
        <dbReference type="SAM" id="MobiDB-lite"/>
    </source>
</evidence>
<dbReference type="Proteomes" id="UP000631114">
    <property type="component" value="Unassembled WGS sequence"/>
</dbReference>
<feature type="region of interest" description="Disordered" evidence="8">
    <location>
        <begin position="1"/>
        <end position="33"/>
    </location>
</feature>
<dbReference type="PANTHER" id="PTHR15588:SF9">
    <property type="entry name" value="U6 SNRNA-ASSOCIATED SM-LIKE PROTEIN LSM8"/>
    <property type="match status" value="1"/>
</dbReference>
<keyword evidence="11" id="KW-1185">Reference proteome</keyword>
<keyword evidence="3 7" id="KW-0694">RNA-binding</keyword>
<keyword evidence="7" id="KW-0507">mRNA processing</keyword>
<dbReference type="InterPro" id="IPR044642">
    <property type="entry name" value="PTHR15588"/>
</dbReference>
<comment type="similarity">
    <text evidence="7">Belongs to the snRNP Sm proteins family.</text>
</comment>
<evidence type="ECO:0000256" key="3">
    <source>
        <dbReference type="ARBA" id="ARBA00022884"/>
    </source>
</evidence>
<proteinExistence type="inferred from homology"/>
<comment type="caution">
    <text evidence="10">The sequence shown here is derived from an EMBL/GenBank/DDBJ whole genome shotgun (WGS) entry which is preliminary data.</text>
</comment>
<dbReference type="InterPro" id="IPR010920">
    <property type="entry name" value="LSM_dom_sf"/>
</dbReference>
<accession>A0A835IJU7</accession>
<keyword evidence="2 7" id="KW-0747">Spliceosome</keyword>
<dbReference type="GO" id="GO:0000398">
    <property type="term" value="P:mRNA splicing, via spliceosome"/>
    <property type="evidence" value="ECO:0007669"/>
    <property type="project" value="UniProtKB-UniRule"/>
</dbReference>
<keyword evidence="4 7" id="KW-0508">mRNA splicing</keyword>
<dbReference type="GO" id="GO:0071011">
    <property type="term" value="C:precatalytic spliceosome"/>
    <property type="evidence" value="ECO:0007669"/>
    <property type="project" value="TreeGrafter"/>
</dbReference>
<dbReference type="Gene3D" id="2.30.30.100">
    <property type="match status" value="1"/>
</dbReference>